<dbReference type="Gene3D" id="1.10.3070.10">
    <property type="entry name" value="EhaM-like"/>
    <property type="match status" value="1"/>
</dbReference>
<sequence>MTTYLYEKDLRQMKYNILISTRHDLMVREIADRLGVGPNQVRLAMIRRFDMSLLENLPSRYEQGQKMADAGSRVAKELGCELFSRFIPFVEEERMQALCSEVRDMIDTGLPEEEAITTGKRRIREAILQ</sequence>
<evidence type="ECO:0000313" key="1">
    <source>
        <dbReference type="EMBL" id="KUG21091.1"/>
    </source>
</evidence>
<dbReference type="InterPro" id="IPR036606">
    <property type="entry name" value="EhaM-like_sf"/>
</dbReference>
<dbReference type="EMBL" id="LNQE01001101">
    <property type="protein sequence ID" value="KUG21091.1"/>
    <property type="molecule type" value="Genomic_DNA"/>
</dbReference>
<accession>A0A0W8FLA3</accession>
<reference evidence="1" key="1">
    <citation type="journal article" date="2015" name="Proc. Natl. Acad. Sci. U.S.A.">
        <title>Networks of energetic and metabolic interactions define dynamics in microbial communities.</title>
        <authorList>
            <person name="Embree M."/>
            <person name="Liu J.K."/>
            <person name="Al-Bassam M.M."/>
            <person name="Zengler K."/>
        </authorList>
    </citation>
    <scope>NUCLEOTIDE SEQUENCE</scope>
</reference>
<dbReference type="Pfam" id="PF09218">
    <property type="entry name" value="EhaM"/>
    <property type="match status" value="1"/>
</dbReference>
<gene>
    <name evidence="1" type="ORF">ASZ90_009162</name>
</gene>
<dbReference type="InterPro" id="IPR012056">
    <property type="entry name" value="NiFe_EhaM"/>
</dbReference>
<organism evidence="1">
    <name type="scientific">hydrocarbon metagenome</name>
    <dbReference type="NCBI Taxonomy" id="938273"/>
    <lineage>
        <taxon>unclassified sequences</taxon>
        <taxon>metagenomes</taxon>
        <taxon>ecological metagenomes</taxon>
    </lineage>
</organism>
<dbReference type="AlphaFoldDB" id="A0A0W8FLA3"/>
<name>A0A0W8FLA3_9ZZZZ</name>
<proteinExistence type="predicted"/>
<comment type="caution">
    <text evidence="1">The sequence shown here is derived from an EMBL/GenBank/DDBJ whole genome shotgun (WGS) entry which is preliminary data.</text>
</comment>
<protein>
    <submittedName>
        <fullName evidence="1">Energy conserving hydrogenase eha protein m</fullName>
    </submittedName>
</protein>
<dbReference type="SUPFAM" id="SSF101332">
    <property type="entry name" value="Hypothetical protein MTH393"/>
    <property type="match status" value="1"/>
</dbReference>